<organism evidence="2 3">
    <name type="scientific">Pollutimonas nitritireducens</name>
    <dbReference type="NCBI Taxonomy" id="2045209"/>
    <lineage>
        <taxon>Bacteria</taxon>
        <taxon>Pseudomonadati</taxon>
        <taxon>Pseudomonadota</taxon>
        <taxon>Betaproteobacteria</taxon>
        <taxon>Burkholderiales</taxon>
        <taxon>Alcaligenaceae</taxon>
        <taxon>Pollutimonas</taxon>
    </lineage>
</organism>
<proteinExistence type="predicted"/>
<comment type="caution">
    <text evidence="2">The sequence shown here is derived from an EMBL/GenBank/DDBJ whole genome shotgun (WGS) entry which is preliminary data.</text>
</comment>
<dbReference type="InterPro" id="IPR021682">
    <property type="entry name" value="DUF2933"/>
</dbReference>
<name>A0A2N4UGY9_9BURK</name>
<feature type="transmembrane region" description="Helical" evidence="1">
    <location>
        <begin position="34"/>
        <end position="53"/>
    </location>
</feature>
<keyword evidence="1" id="KW-0472">Membrane</keyword>
<evidence type="ECO:0000313" key="2">
    <source>
        <dbReference type="EMBL" id="PLC54279.1"/>
    </source>
</evidence>
<dbReference type="Pfam" id="PF11666">
    <property type="entry name" value="DUF2933"/>
    <property type="match status" value="1"/>
</dbReference>
<evidence type="ECO:0008006" key="4">
    <source>
        <dbReference type="Google" id="ProtNLM"/>
    </source>
</evidence>
<keyword evidence="1" id="KW-1133">Transmembrane helix</keyword>
<dbReference type="OrthoDB" id="8971109at2"/>
<gene>
    <name evidence="2" type="ORF">CR155_09225</name>
</gene>
<reference evidence="2 3" key="1">
    <citation type="submission" date="2017-10" db="EMBL/GenBank/DDBJ databases">
        <title>Two draft genome sequences of Pusillimonas sp. strains isolated from a nitrate- and radionuclide-contaminated groundwater in Russia.</title>
        <authorList>
            <person name="Grouzdev D.S."/>
            <person name="Tourova T.P."/>
            <person name="Goeva M.A."/>
            <person name="Babich T.L."/>
            <person name="Sokolova D.S."/>
            <person name="Abdullin R."/>
            <person name="Poltaraus A.B."/>
            <person name="Toshchakov S.V."/>
            <person name="Nazina T.N."/>
        </authorList>
    </citation>
    <scope>NUCLEOTIDE SEQUENCE [LARGE SCALE GENOMIC DNA]</scope>
    <source>
        <strain evidence="2 3">JR1/69-2-13</strain>
    </source>
</reference>
<protein>
    <recommendedName>
        <fullName evidence="4">DUF2933 domain-containing protein</fullName>
    </recommendedName>
</protein>
<keyword evidence="3" id="KW-1185">Reference proteome</keyword>
<accession>A0A2N4UGY9</accession>
<dbReference type="Proteomes" id="UP000234328">
    <property type="component" value="Unassembled WGS sequence"/>
</dbReference>
<dbReference type="RefSeq" id="WP_102069731.1">
    <property type="nucleotide sequence ID" value="NZ_PDNV01000005.1"/>
</dbReference>
<dbReference type="EMBL" id="PDNV01000005">
    <property type="protein sequence ID" value="PLC54279.1"/>
    <property type="molecule type" value="Genomic_DNA"/>
</dbReference>
<evidence type="ECO:0000256" key="1">
    <source>
        <dbReference type="SAM" id="Phobius"/>
    </source>
</evidence>
<keyword evidence="1" id="KW-0812">Transmembrane</keyword>
<sequence>MKCDMKAMLKAGLGLAVLIAGAYAALPAAREWITAVSPFLFFLICPLMMFFMMKGMQSCHSDNESKKSKVPQAPIPTVAAVGDRNKEL</sequence>
<evidence type="ECO:0000313" key="3">
    <source>
        <dbReference type="Proteomes" id="UP000234328"/>
    </source>
</evidence>
<dbReference type="AlphaFoldDB" id="A0A2N4UGY9"/>